<dbReference type="InterPro" id="IPR046357">
    <property type="entry name" value="PPIase_dom_sf"/>
</dbReference>
<organism evidence="3 4">
    <name type="scientific">Aquirufa nivalisilvae</name>
    <dbReference type="NCBI Taxonomy" id="2516557"/>
    <lineage>
        <taxon>Bacteria</taxon>
        <taxon>Pseudomonadati</taxon>
        <taxon>Bacteroidota</taxon>
        <taxon>Cytophagia</taxon>
        <taxon>Cytophagales</taxon>
        <taxon>Flectobacillaceae</taxon>
        <taxon>Aquirufa</taxon>
    </lineage>
</organism>
<dbReference type="InterPro" id="IPR050280">
    <property type="entry name" value="OMP_Chaperone_SurA"/>
</dbReference>
<dbReference type="AlphaFoldDB" id="A0A2S2DUB2"/>
<dbReference type="RefSeq" id="WP_109322697.1">
    <property type="nucleotide sequence ID" value="NZ_CP029346.1"/>
</dbReference>
<feature type="region of interest" description="Disordered" evidence="1">
    <location>
        <begin position="321"/>
        <end position="341"/>
    </location>
</feature>
<dbReference type="Pfam" id="PF00639">
    <property type="entry name" value="Rotamase"/>
    <property type="match status" value="2"/>
</dbReference>
<dbReference type="SUPFAM" id="SSF54534">
    <property type="entry name" value="FKBP-like"/>
    <property type="match status" value="2"/>
</dbReference>
<dbReference type="Gene3D" id="3.10.50.40">
    <property type="match status" value="2"/>
</dbReference>
<dbReference type="PANTHER" id="PTHR47637:SF1">
    <property type="entry name" value="CHAPERONE SURA"/>
    <property type="match status" value="1"/>
</dbReference>
<dbReference type="PROSITE" id="PS01096">
    <property type="entry name" value="PPIC_PPIASE_1"/>
    <property type="match status" value="1"/>
</dbReference>
<dbReference type="Proteomes" id="UP000245468">
    <property type="component" value="Chromosome"/>
</dbReference>
<evidence type="ECO:0000313" key="3">
    <source>
        <dbReference type="EMBL" id="AWL08988.1"/>
    </source>
</evidence>
<dbReference type="PROSITE" id="PS50198">
    <property type="entry name" value="PPIC_PPIASE_2"/>
    <property type="match status" value="2"/>
</dbReference>
<dbReference type="InterPro" id="IPR023058">
    <property type="entry name" value="PPIase_PpiC_CS"/>
</dbReference>
<dbReference type="PANTHER" id="PTHR47637">
    <property type="entry name" value="CHAPERONE SURA"/>
    <property type="match status" value="1"/>
</dbReference>
<gene>
    <name evidence="3" type="ORF">HME7025_01125</name>
</gene>
<dbReference type="EC" id="5.2.1.8" evidence="3"/>
<evidence type="ECO:0000313" key="4">
    <source>
        <dbReference type="Proteomes" id="UP000245468"/>
    </source>
</evidence>
<dbReference type="InterPro" id="IPR000297">
    <property type="entry name" value="PPIase_PpiC"/>
</dbReference>
<feature type="compositionally biased region" description="Basic and acidic residues" evidence="1">
    <location>
        <begin position="321"/>
        <end position="330"/>
    </location>
</feature>
<sequence length="452" mass="51238">MKLNRWIFGGVMLMLSWATFAQEASKGTLLDKIIVKVDNHYILKSEVEQQYQQYLSSGQANTPTRCQLLEGLVINKLMLAKAEIDSVIVEDKRVEMELNSRMDQMETQYGSTKNIVEAFGKSIVNLKDDLRTSLKEQLTGRKMQDKITGDVKITPKEVAAFFAAIPTDSLPYLPSEVEVGHIVRLAQPNKNQKEELISKLLDYRKRIEKGESFEELAKLYSEDLGSGKRGGDLGFSKRGQMVAPFEAAALKLKPGVMSDVVESEFGFHLIQLLEIRGQEYHARHILLRPDYQKLDLTEPTKFLDSIRVLIQRDSIKFDRAAREFSEDKPTQDAGGMLIDPGTRTTRMPFDSGMEPGLYFSLDSMKVGTISTPIPYRTEDGRSAVRVLYFKAKHPPHFANLKDDYQKIAAIALTRKKNQAVEKWFMKAKDDVFIFIDDEFKDCNLLTGSVTGE</sequence>
<evidence type="ECO:0000256" key="1">
    <source>
        <dbReference type="SAM" id="MobiDB-lite"/>
    </source>
</evidence>
<keyword evidence="2" id="KW-0732">Signal</keyword>
<dbReference type="SUPFAM" id="SSF109998">
    <property type="entry name" value="Triger factor/SurA peptide-binding domain-like"/>
    <property type="match status" value="1"/>
</dbReference>
<keyword evidence="4" id="KW-1185">Reference proteome</keyword>
<name>A0A2S2DUB2_9BACT</name>
<proteinExistence type="predicted"/>
<reference evidence="4" key="1">
    <citation type="submission" date="2018-05" db="EMBL/GenBank/DDBJ databases">
        <title>Pseudarcicella sp. HME7025 Genome sequencing and assembly.</title>
        <authorList>
            <person name="Kim H."/>
            <person name="Kang H."/>
            <person name="Joh K."/>
        </authorList>
    </citation>
    <scope>NUCLEOTIDE SEQUENCE [LARGE SCALE GENOMIC DNA]</scope>
    <source>
        <strain evidence="4">HME7025</strain>
    </source>
</reference>
<protein>
    <submittedName>
        <fullName evidence="3">Peptidylprolyl isomerase</fullName>
        <ecNumber evidence="3">5.2.1.8</ecNumber>
    </submittedName>
</protein>
<dbReference type="OrthoDB" id="14196at2"/>
<evidence type="ECO:0000256" key="2">
    <source>
        <dbReference type="SAM" id="SignalP"/>
    </source>
</evidence>
<accession>A0A2S2DUB2</accession>
<feature type="signal peptide" evidence="2">
    <location>
        <begin position="1"/>
        <end position="21"/>
    </location>
</feature>
<keyword evidence="3" id="KW-0413">Isomerase</keyword>
<dbReference type="Gene3D" id="1.10.4030.10">
    <property type="entry name" value="Porin chaperone SurA, peptide-binding domain"/>
    <property type="match status" value="1"/>
</dbReference>
<dbReference type="KEGG" id="psez:HME7025_01125"/>
<dbReference type="EMBL" id="CP029346">
    <property type="protein sequence ID" value="AWL08988.1"/>
    <property type="molecule type" value="Genomic_DNA"/>
</dbReference>
<feature type="chain" id="PRO_5043321547" evidence="2">
    <location>
        <begin position="22"/>
        <end position="452"/>
    </location>
</feature>
<dbReference type="GO" id="GO:0003755">
    <property type="term" value="F:peptidyl-prolyl cis-trans isomerase activity"/>
    <property type="evidence" value="ECO:0007669"/>
    <property type="project" value="UniProtKB-EC"/>
</dbReference>
<dbReference type="InterPro" id="IPR027304">
    <property type="entry name" value="Trigger_fact/SurA_dom_sf"/>
</dbReference>